<reference evidence="2" key="1">
    <citation type="submission" date="2014-05" db="EMBL/GenBank/DDBJ databases">
        <title>The transcriptome of the halophilic microalga Tetraselmis sp. GSL018 isolated from the Great Salt Lake, Utah.</title>
        <authorList>
            <person name="Jinkerson R.E."/>
            <person name="D'Adamo S."/>
            <person name="Posewitz M.C."/>
        </authorList>
    </citation>
    <scope>NUCLEOTIDE SEQUENCE</scope>
    <source>
        <strain evidence="2">GSL018</strain>
    </source>
</reference>
<sequence>AGTSSDLTQHLTRTQYSNPRSRFGVTRPKSP</sequence>
<evidence type="ECO:0000313" key="2">
    <source>
        <dbReference type="EMBL" id="JAC75291.1"/>
    </source>
</evidence>
<feature type="region of interest" description="Disordered" evidence="1">
    <location>
        <begin position="1"/>
        <end position="31"/>
    </location>
</feature>
<organism evidence="2">
    <name type="scientific">Tetraselmis sp. GSL018</name>
    <dbReference type="NCBI Taxonomy" id="582737"/>
    <lineage>
        <taxon>Eukaryota</taxon>
        <taxon>Viridiplantae</taxon>
        <taxon>Chlorophyta</taxon>
        <taxon>core chlorophytes</taxon>
        <taxon>Chlorodendrophyceae</taxon>
        <taxon>Chlorodendrales</taxon>
        <taxon>Chlorodendraceae</taxon>
        <taxon>Tetraselmis</taxon>
    </lineage>
</organism>
<evidence type="ECO:0000256" key="1">
    <source>
        <dbReference type="SAM" id="MobiDB-lite"/>
    </source>
</evidence>
<feature type="compositionally biased region" description="Polar residues" evidence="1">
    <location>
        <begin position="1"/>
        <end position="20"/>
    </location>
</feature>
<protein>
    <submittedName>
        <fullName evidence="2">Uncharacterized protein</fullName>
    </submittedName>
</protein>
<name>A0A061RXJ2_9CHLO</name>
<dbReference type="AlphaFoldDB" id="A0A061RXJ2"/>
<proteinExistence type="predicted"/>
<gene>
    <name evidence="2" type="ORF">TSPGSL018_23514</name>
</gene>
<dbReference type="EMBL" id="GBEZ01010379">
    <property type="protein sequence ID" value="JAC75291.1"/>
    <property type="molecule type" value="Transcribed_RNA"/>
</dbReference>
<feature type="non-terminal residue" evidence="2">
    <location>
        <position position="1"/>
    </location>
</feature>
<accession>A0A061RXJ2</accession>